<accession>A0A518C4W3</accession>
<dbReference type="RefSeq" id="WP_144971251.1">
    <property type="nucleotide sequence ID" value="NZ_CP036289.1"/>
</dbReference>
<proteinExistence type="predicted"/>
<sequence length="156" mass="16814" precursor="true">MPRRATAMMAVLAVIIHCVLGCCARCLSAGEHHDHADACQTGCLCCEHHHHDARPQLCLQPATSEVPAETTSETVPHPDEQCLGCGKAKCAFIQDESACDGLTDALLGPVDLAWLDTACLAIESDPQFHPPRFSERSTLLLTPKLRLHLSLAVLTL</sequence>
<gene>
    <name evidence="2" type="ORF">Pan97_12750</name>
</gene>
<evidence type="ECO:0000313" key="3">
    <source>
        <dbReference type="Proteomes" id="UP000318626"/>
    </source>
</evidence>
<reference evidence="3" key="1">
    <citation type="submission" date="2019-02" db="EMBL/GenBank/DDBJ databases">
        <title>Deep-cultivation of Planctomycetes and their phenomic and genomic characterization uncovers novel biology.</title>
        <authorList>
            <person name="Wiegand S."/>
            <person name="Jogler M."/>
            <person name="Boedeker C."/>
            <person name="Pinto D."/>
            <person name="Vollmers J."/>
            <person name="Rivas-Marin E."/>
            <person name="Kohn T."/>
            <person name="Peeters S.H."/>
            <person name="Heuer A."/>
            <person name="Rast P."/>
            <person name="Oberbeckmann S."/>
            <person name="Bunk B."/>
            <person name="Jeske O."/>
            <person name="Meyerdierks A."/>
            <person name="Storesund J.E."/>
            <person name="Kallscheuer N."/>
            <person name="Luecker S."/>
            <person name="Lage O.M."/>
            <person name="Pohl T."/>
            <person name="Merkel B.J."/>
            <person name="Hornburger P."/>
            <person name="Mueller R.-W."/>
            <person name="Bruemmer F."/>
            <person name="Labrenz M."/>
            <person name="Spormann A.M."/>
            <person name="Op den Camp H."/>
            <person name="Overmann J."/>
            <person name="Amann R."/>
            <person name="Jetten M.S.M."/>
            <person name="Mascher T."/>
            <person name="Medema M.H."/>
            <person name="Devos D.P."/>
            <person name="Kaster A.-K."/>
            <person name="Ovreas L."/>
            <person name="Rohde M."/>
            <person name="Galperin M.Y."/>
            <person name="Jogler C."/>
        </authorList>
    </citation>
    <scope>NUCLEOTIDE SEQUENCE [LARGE SCALE GENOMIC DNA]</scope>
    <source>
        <strain evidence="3">Pan97</strain>
    </source>
</reference>
<keyword evidence="3" id="KW-1185">Reference proteome</keyword>
<feature type="chain" id="PRO_5021926569" description="Secreted protein" evidence="1">
    <location>
        <begin position="25"/>
        <end position="156"/>
    </location>
</feature>
<dbReference type="AlphaFoldDB" id="A0A518C4W3"/>
<dbReference type="KEGG" id="bvo:Pan97_12750"/>
<evidence type="ECO:0008006" key="4">
    <source>
        <dbReference type="Google" id="ProtNLM"/>
    </source>
</evidence>
<protein>
    <recommendedName>
        <fullName evidence="4">Secreted protein</fullName>
    </recommendedName>
</protein>
<dbReference type="OrthoDB" id="9927142at2"/>
<feature type="signal peptide" evidence="1">
    <location>
        <begin position="1"/>
        <end position="24"/>
    </location>
</feature>
<name>A0A518C4W3_9BACT</name>
<keyword evidence="1" id="KW-0732">Signal</keyword>
<evidence type="ECO:0000256" key="1">
    <source>
        <dbReference type="SAM" id="SignalP"/>
    </source>
</evidence>
<organism evidence="2 3">
    <name type="scientific">Bremerella volcania</name>
    <dbReference type="NCBI Taxonomy" id="2527984"/>
    <lineage>
        <taxon>Bacteria</taxon>
        <taxon>Pseudomonadati</taxon>
        <taxon>Planctomycetota</taxon>
        <taxon>Planctomycetia</taxon>
        <taxon>Pirellulales</taxon>
        <taxon>Pirellulaceae</taxon>
        <taxon>Bremerella</taxon>
    </lineage>
</organism>
<dbReference type="Proteomes" id="UP000318626">
    <property type="component" value="Chromosome"/>
</dbReference>
<evidence type="ECO:0000313" key="2">
    <source>
        <dbReference type="EMBL" id="QDU74268.1"/>
    </source>
</evidence>
<dbReference type="EMBL" id="CP036289">
    <property type="protein sequence ID" value="QDU74268.1"/>
    <property type="molecule type" value="Genomic_DNA"/>
</dbReference>